<feature type="domain" description="HTH luxR-type" evidence="3">
    <location>
        <begin position="591"/>
        <end position="655"/>
    </location>
</feature>
<protein>
    <recommendedName>
        <fullName evidence="3">HTH luxR-type domain-containing protein</fullName>
    </recommendedName>
</protein>
<dbReference type="PANTHER" id="PTHR43214:SF42">
    <property type="entry name" value="TRANSCRIPTIONAL REGULATORY PROTEIN DESR"/>
    <property type="match status" value="1"/>
</dbReference>
<comment type="caution">
    <text evidence="4">The sequence shown here is derived from an EMBL/GenBank/DDBJ whole genome shotgun (WGS) entry which is preliminary data.</text>
</comment>
<name>A0A919SRV5_9ACTN</name>
<feature type="region of interest" description="Disordered" evidence="2">
    <location>
        <begin position="547"/>
        <end position="598"/>
    </location>
</feature>
<dbReference type="PROSITE" id="PS50043">
    <property type="entry name" value="HTH_LUXR_2"/>
    <property type="match status" value="1"/>
</dbReference>
<dbReference type="CDD" id="cd06170">
    <property type="entry name" value="LuxR_C_like"/>
    <property type="match status" value="1"/>
</dbReference>
<dbReference type="InterPro" id="IPR036388">
    <property type="entry name" value="WH-like_DNA-bd_sf"/>
</dbReference>
<dbReference type="SUPFAM" id="SSF46894">
    <property type="entry name" value="C-terminal effector domain of the bipartite response regulators"/>
    <property type="match status" value="1"/>
</dbReference>
<dbReference type="InterPro" id="IPR000792">
    <property type="entry name" value="Tscrpt_reg_LuxR_C"/>
</dbReference>
<gene>
    <name evidence="4" type="ORF">Aco04nite_54210</name>
</gene>
<dbReference type="GO" id="GO:0003677">
    <property type="term" value="F:DNA binding"/>
    <property type="evidence" value="ECO:0007669"/>
    <property type="project" value="UniProtKB-KW"/>
</dbReference>
<evidence type="ECO:0000259" key="3">
    <source>
        <dbReference type="PROSITE" id="PS50043"/>
    </source>
</evidence>
<dbReference type="PROSITE" id="PS00622">
    <property type="entry name" value="HTH_LUXR_1"/>
    <property type="match status" value="1"/>
</dbReference>
<reference evidence="4" key="1">
    <citation type="submission" date="2021-03" db="EMBL/GenBank/DDBJ databases">
        <title>Whole genome shotgun sequence of Actinoplanes consettensis NBRC 14913.</title>
        <authorList>
            <person name="Komaki H."/>
            <person name="Tamura T."/>
        </authorList>
    </citation>
    <scope>NUCLEOTIDE SEQUENCE</scope>
    <source>
        <strain evidence="4">NBRC 14913</strain>
    </source>
</reference>
<feature type="compositionally biased region" description="Polar residues" evidence="2">
    <location>
        <begin position="589"/>
        <end position="598"/>
    </location>
</feature>
<dbReference type="InterPro" id="IPR039420">
    <property type="entry name" value="WalR-like"/>
</dbReference>
<proteinExistence type="predicted"/>
<accession>A0A919SRV5</accession>
<dbReference type="EMBL" id="BOQP01000030">
    <property type="protein sequence ID" value="GIM77210.1"/>
    <property type="molecule type" value="Genomic_DNA"/>
</dbReference>
<dbReference type="Pfam" id="PF00196">
    <property type="entry name" value="GerE"/>
    <property type="match status" value="1"/>
</dbReference>
<dbReference type="PANTHER" id="PTHR43214">
    <property type="entry name" value="TWO-COMPONENT RESPONSE REGULATOR"/>
    <property type="match status" value="1"/>
</dbReference>
<organism evidence="4 5">
    <name type="scientific">Winogradskya consettensis</name>
    <dbReference type="NCBI Taxonomy" id="113560"/>
    <lineage>
        <taxon>Bacteria</taxon>
        <taxon>Bacillati</taxon>
        <taxon>Actinomycetota</taxon>
        <taxon>Actinomycetes</taxon>
        <taxon>Micromonosporales</taxon>
        <taxon>Micromonosporaceae</taxon>
        <taxon>Winogradskya</taxon>
    </lineage>
</organism>
<evidence type="ECO:0000256" key="2">
    <source>
        <dbReference type="SAM" id="MobiDB-lite"/>
    </source>
</evidence>
<dbReference type="PRINTS" id="PR00038">
    <property type="entry name" value="HTHLUXR"/>
</dbReference>
<dbReference type="AlphaFoldDB" id="A0A919SRV5"/>
<evidence type="ECO:0000313" key="5">
    <source>
        <dbReference type="Proteomes" id="UP000680865"/>
    </source>
</evidence>
<evidence type="ECO:0000313" key="4">
    <source>
        <dbReference type="EMBL" id="GIM77210.1"/>
    </source>
</evidence>
<dbReference type="InterPro" id="IPR016032">
    <property type="entry name" value="Sig_transdc_resp-reg_C-effctor"/>
</dbReference>
<dbReference type="GO" id="GO:0006355">
    <property type="term" value="P:regulation of DNA-templated transcription"/>
    <property type="evidence" value="ECO:0007669"/>
    <property type="project" value="InterPro"/>
</dbReference>
<dbReference type="SMART" id="SM00421">
    <property type="entry name" value="HTH_LUXR"/>
    <property type="match status" value="1"/>
</dbReference>
<evidence type="ECO:0000256" key="1">
    <source>
        <dbReference type="ARBA" id="ARBA00023125"/>
    </source>
</evidence>
<dbReference type="Proteomes" id="UP000680865">
    <property type="component" value="Unassembled WGS sequence"/>
</dbReference>
<keyword evidence="5" id="KW-1185">Reference proteome</keyword>
<dbReference type="Gene3D" id="1.10.10.10">
    <property type="entry name" value="Winged helix-like DNA-binding domain superfamily/Winged helix DNA-binding domain"/>
    <property type="match status" value="1"/>
</dbReference>
<sequence>MQKRPRTPRALLRLAYAASGSDDGLAADLLELADRTPPPLAAAALRHAARLTTDATVRADALLAAARQVWLAGRPAEAGKLLRRVAHEPRLRVRVRGLAAEIAVHADGSAVDDLLSAAGQLPRESALDALLLATEVVHRAGDHERYVEVARHVLDRRSGPGSTSEDLVAGLTALYADDPRTGIAHLHAATTRAGVSDRPDELIRAATAGVLAGAGDSAYALATRGVRLARLNGETATVPRALEAAAFAGLAGGRYPDAELAAVEGADEALRTGQPALAEVHFGILAVLAALRGDRATTLHRVHRAGAADSSTGPGQARALCEWALGLLDLIEGRPAATVARLARILVTPSGRGNAVLQVAATPHLIEALAAAEVSLGEPTAAPGRRNPGAAEGHRLLDATEGRWHLDATEGLDAPVVSQAFDQFERWASATGRAPWLALRARSRALLAADPDDAADLFREALREHDRGDTDFARAHTELLYGRHLRRHRQPGAARAHLHAAAAAFTALGAGPWAAEATQHLRAAGAPAMTYQPRSAGSPAVMYQPLAAGGPAMTHQPQAPAGPAMTHQPQTSGGPAMTHQPGSGGASASPEQPGTTGLTAQQDRIARMVAAGATNREIAQQLYLSPRTVDHHLRNVYARLGVRSRTELARRIPPG</sequence>
<keyword evidence="1" id="KW-0238">DNA-binding</keyword>